<protein>
    <submittedName>
        <fullName evidence="1">Uncharacterized protein</fullName>
    </submittedName>
</protein>
<evidence type="ECO:0000313" key="2">
    <source>
        <dbReference type="Proteomes" id="UP000015553"/>
    </source>
</evidence>
<accession>A0ACD4QAC1</accession>
<dbReference type="EMBL" id="KF024728">
    <property type="protein sequence ID" value="WEV84104.1"/>
    <property type="molecule type" value="Genomic_DNA"/>
</dbReference>
<reference evidence="1" key="1">
    <citation type="submission" date="2013-05" db="EMBL/GenBank/DDBJ databases">
        <authorList>
            <person name="Govender V.S."/>
            <person name="Mchunu L.V."/>
            <person name="Naicker R.N."/>
            <person name="Sha K.I."/>
            <person name="Zinyembe F."/>
            <person name="Pillay B."/>
            <person name="Larsen M.H."/>
            <person name="Rubin E.J."/>
            <person name="Kasprowicz V.O."/>
            <person name="Bishai W.R."/>
            <person name="Bowman C.A."/>
            <person name="Russell D.A."/>
            <person name="Jacobs-Sera D."/>
            <person name="Hendrix R.W."/>
            <person name="Hatfull G.F."/>
        </authorList>
    </citation>
    <scope>NUCLEOTIDE SEQUENCE</scope>
</reference>
<gene>
    <name evidence="1" type="primary">60</name>
    <name evidence="1" type="ORF">PBI_MUDDY_60</name>
</gene>
<dbReference type="Proteomes" id="UP000015553">
    <property type="component" value="Segment"/>
</dbReference>
<name>A0ACD4QAC1_9CAUD</name>
<organism evidence="1 2">
    <name type="scientific">Mycobacterium phage Muddy</name>
    <dbReference type="NCBI Taxonomy" id="1340829"/>
    <lineage>
        <taxon>Viruses</taxon>
        <taxon>Duplodnaviria</taxon>
        <taxon>Heunggongvirae</taxon>
        <taxon>Uroviricota</taxon>
        <taxon>Caudoviricetes</taxon>
        <taxon>Mapvirus</taxon>
        <taxon>Mapvirus muddy</taxon>
    </lineage>
</organism>
<proteinExistence type="predicted"/>
<keyword evidence="2" id="KW-1185">Reference proteome</keyword>
<evidence type="ECO:0000313" key="1">
    <source>
        <dbReference type="EMBL" id="WEV84104.1"/>
    </source>
</evidence>
<sequence length="222" mass="25215">MRRKNASHIAEELEALGFMPERFITAYLEIVRTGMAVSSQAAKYDEHVAAQVKKRFHEHAGGLKDENTLRFKAWIDRRLREIGRDMQVYLNAKHGTFETPSQKRAARRVAKEMEKGVELKCKYCEKYVSWQWLYCSWCGKELDNGGEQATAALSATHGTGAEQQLPRETRKDAHREDARCPGCGIVSTWEHHRCEGATEERGQDLGDDKDAVNHADTIIPKA</sequence>